<evidence type="ECO:0000259" key="16">
    <source>
        <dbReference type="PROSITE" id="PS50041"/>
    </source>
</evidence>
<keyword evidence="8 14" id="KW-1133">Transmembrane helix</keyword>
<gene>
    <name evidence="18" type="ORF">PODLI_1B020965</name>
</gene>
<dbReference type="PRINTS" id="PR00013">
    <property type="entry name" value="FNTYPEII"/>
</dbReference>
<dbReference type="PROSITE" id="PS50231">
    <property type="entry name" value="RICIN_B_LECTIN"/>
    <property type="match status" value="1"/>
</dbReference>
<dbReference type="GO" id="GO:0005576">
    <property type="term" value="C:extracellular region"/>
    <property type="evidence" value="ECO:0007669"/>
    <property type="project" value="UniProtKB-SubCell"/>
</dbReference>
<feature type="domain" description="Fibronectin type-II" evidence="17">
    <location>
        <begin position="171"/>
        <end position="219"/>
    </location>
</feature>
<evidence type="ECO:0000256" key="2">
    <source>
        <dbReference type="ARBA" id="ARBA00004613"/>
    </source>
</evidence>
<dbReference type="Pfam" id="PF00040">
    <property type="entry name" value="fn2"/>
    <property type="match status" value="1"/>
</dbReference>
<keyword evidence="4" id="KW-0254">Endocytosis</keyword>
<evidence type="ECO:0000256" key="13">
    <source>
        <dbReference type="PROSITE-ProRule" id="PRU00479"/>
    </source>
</evidence>
<name>A0AA35L2U2_9SAUR</name>
<evidence type="ECO:0000256" key="12">
    <source>
        <dbReference type="ARBA" id="ARBA00023180"/>
    </source>
</evidence>
<dbReference type="SMART" id="SM00458">
    <property type="entry name" value="RICIN"/>
    <property type="match status" value="1"/>
</dbReference>
<dbReference type="SUPFAM" id="SSF56436">
    <property type="entry name" value="C-type lectin-like"/>
    <property type="match status" value="8"/>
</dbReference>
<keyword evidence="7" id="KW-0677">Repeat</keyword>
<dbReference type="Pfam" id="PF00059">
    <property type="entry name" value="Lectin_C"/>
    <property type="match status" value="8"/>
</dbReference>
<evidence type="ECO:0000256" key="10">
    <source>
        <dbReference type="ARBA" id="ARBA00023157"/>
    </source>
</evidence>
<feature type="domain" description="C-type lectin" evidence="16">
    <location>
        <begin position="1235"/>
        <end position="1356"/>
    </location>
</feature>
<evidence type="ECO:0000313" key="18">
    <source>
        <dbReference type="EMBL" id="CAI5788837.1"/>
    </source>
</evidence>
<dbReference type="FunFam" id="3.10.100.10:FF:000031">
    <property type="entry name" value="macrophage mannose receptor 1"/>
    <property type="match status" value="1"/>
</dbReference>
<dbReference type="PANTHER" id="PTHR22803">
    <property type="entry name" value="MANNOSE, PHOSPHOLIPASE, LECTIN RECEPTOR RELATED"/>
    <property type="match status" value="1"/>
</dbReference>
<feature type="domain" description="C-type lectin" evidence="16">
    <location>
        <begin position="233"/>
        <end position="348"/>
    </location>
</feature>
<dbReference type="GO" id="GO:0006897">
    <property type="term" value="P:endocytosis"/>
    <property type="evidence" value="ECO:0007669"/>
    <property type="project" value="UniProtKB-KW"/>
</dbReference>
<dbReference type="InterPro" id="IPR050111">
    <property type="entry name" value="C-type_lectin/snaclec_domain"/>
</dbReference>
<comment type="subcellular location">
    <subcellularLocation>
        <location evidence="1">Membrane</location>
        <topology evidence="1">Single-pass membrane protein</topology>
    </subcellularLocation>
    <subcellularLocation>
        <location evidence="2">Secreted</location>
    </subcellularLocation>
</comment>
<keyword evidence="19" id="KW-1185">Reference proteome</keyword>
<dbReference type="InterPro" id="IPR016186">
    <property type="entry name" value="C-type_lectin-like/link_sf"/>
</dbReference>
<dbReference type="SMART" id="SM00034">
    <property type="entry name" value="CLECT"/>
    <property type="match status" value="8"/>
</dbReference>
<dbReference type="PROSITE" id="PS00615">
    <property type="entry name" value="C_TYPE_LECTIN_1"/>
    <property type="match status" value="4"/>
</dbReference>
<dbReference type="FunFam" id="2.10.10.10:FF:000001">
    <property type="entry name" value="Fibronectin 1a isoform 1"/>
    <property type="match status" value="1"/>
</dbReference>
<evidence type="ECO:0000256" key="5">
    <source>
        <dbReference type="ARBA" id="ARBA00022692"/>
    </source>
</evidence>
<evidence type="ECO:0000313" key="19">
    <source>
        <dbReference type="Proteomes" id="UP001178461"/>
    </source>
</evidence>
<dbReference type="FunFam" id="3.10.100.10:FF:000030">
    <property type="entry name" value="Mannose receptor C-type 1"/>
    <property type="match status" value="1"/>
</dbReference>
<dbReference type="GO" id="GO:0016020">
    <property type="term" value="C:membrane"/>
    <property type="evidence" value="ECO:0007669"/>
    <property type="project" value="UniProtKB-SubCell"/>
</dbReference>
<sequence>MWKVWLCPMPAFLLLNILILVQPALQVSDSDSFLIYNENLKLCIQAKKSQSPILDYCDTDNEGQHFKWISNDGILNMAVKLCLAVPSKSDQAQVMLSPCNETTELQKWECRNDKLLVLDQEDLFLNPEGGQKSRLMLSKVATSKSTWKIYGTKENLCSKHYEALYTLRGNAQGAPCVFPFKYQDKLYAQCIRDGDEHGQLWCGTTADVDRDSLTGYCPIKDDHDELFWTRNHWTGDFYQINSDSALTWYQARKSCQQQNAELLSITDLQEQVYVTGLTSCMPTDLWIGLNSLDDESGWQWMGNYPLRYLNWAPGSPTPETEKICGSMLSKVGKWENNKCQEKLGYICKKANSSLDASVIPSDGFQSISCPDGWVAYAGHCYHLSRDPKTWKSALSSCREEGGDLISIHHIEEYSFVISQLGYQPTDLLWIGLNDQKTQMYYEWSDGTKVTFTKWQKGKPTQINDVQNECVIMNGEGGYWADYFCEVELGYICKRKPSGVLPEEPEIADSNCQRGWKRHGIYCYLIGQTSLTFSEAKMFCETNKGSLTSVENRYEQAYLTSLVGLHSEKYLWIGLSDVQQPGTFIWTSGDSALFTHWNSEMPGQHSGCVAMRTGTAAGLWDVVNCEEKATFICKQWAEDVTTTPAPKPTPLQPCPVGWRPSSTRNVCFKAYAKNKSNKKSWFEAREFCRAVGGELISIHSEEEQKILEEMCSNDNYWIGLNNVDPDKGFTWSDGSNLNFEMRSPWFFYKPDAKCGGIGQNWNRWIPFHCDSFLSWVCQIKRGVPLKPEPSNDFDYSFKIIDNGWILYEEHEYYVSNTSASAERARALCKKHGGDLTVIESETERKFLWKYNNYYGTHSGDLYIGLTVGLDGEFGWLDQTPVTYASWAPGEPNSGNDDETCVAMKAITGLWYDTNCGTANKFICERHNSSVHSTVAPTMPVPVGGCADGWLFFNNKCFQLFGFNEEDRKNWSDARTACKKQGGNLASITSKAFQAFLTIHLKSASTDAWIGLNDIHSAHTFLWTDGSGVHYLNWAKGFPLFWSEDCVFMMKEPEKQAGNWKDGPCSAKKSYICQRNTDPALSHPETTISASGYTVFGNSSYSLIGTKMTWEAARKKCHSIQSELASIVNPYIQSFLLLHVLKYKEPVWIGLNSNMTGERYKWISNQRLVYTDWGPEEPKQKIACVYLHPDGHWKTGNCKETFFTVCERHHGKIPTEPPQAPGKCPESKQNQISWIPFRAHCYKFFTGWFDRPTAHFKCSQLGSTLASIEDLAELKFLVEHTQQNTRWNYWIGLIRNIEGEWLWEDKTEVDFVNWKANEPTFEPEDFSSYYSGICAYMKADNGEWYKERCIRSNGFICKRHKIIEETTKSPTKTTEQEDSSASERGRVIKVVFPVFILILIGAGIALYIVYRRRLQQQQTTGSFDNALYHDNRILIQNNESEVYVEDKGM</sequence>
<dbReference type="Gene3D" id="2.10.10.10">
    <property type="entry name" value="Fibronectin, type II, collagen-binding"/>
    <property type="match status" value="1"/>
</dbReference>
<evidence type="ECO:0000256" key="14">
    <source>
        <dbReference type="SAM" id="Phobius"/>
    </source>
</evidence>
<dbReference type="InterPro" id="IPR000562">
    <property type="entry name" value="FN_type2_dom"/>
</dbReference>
<dbReference type="FunFam" id="2.80.10.50:FF:000032">
    <property type="entry name" value="macrophage mannose receptor 1"/>
    <property type="match status" value="1"/>
</dbReference>
<feature type="disulfide bond" evidence="13">
    <location>
        <begin position="176"/>
        <end position="202"/>
    </location>
</feature>
<evidence type="ECO:0000256" key="15">
    <source>
        <dbReference type="SAM" id="SignalP"/>
    </source>
</evidence>
<evidence type="ECO:0000256" key="11">
    <source>
        <dbReference type="ARBA" id="ARBA00023170"/>
    </source>
</evidence>
<feature type="domain" description="C-type lectin" evidence="16">
    <location>
        <begin position="662"/>
        <end position="777"/>
    </location>
</feature>
<accession>A0AA35L2U2</accession>
<dbReference type="EMBL" id="OX395137">
    <property type="protein sequence ID" value="CAI5788837.1"/>
    <property type="molecule type" value="Genomic_DNA"/>
</dbReference>
<feature type="disulfide bond" evidence="13">
    <location>
        <begin position="190"/>
        <end position="217"/>
    </location>
</feature>
<keyword evidence="10 13" id="KW-1015">Disulfide bond</keyword>
<feature type="transmembrane region" description="Helical" evidence="14">
    <location>
        <begin position="1388"/>
        <end position="1408"/>
    </location>
</feature>
<dbReference type="InterPro" id="IPR001304">
    <property type="entry name" value="C-type_lectin-like"/>
</dbReference>
<feature type="domain" description="C-type lectin" evidence="16">
    <location>
        <begin position="518"/>
        <end position="633"/>
    </location>
</feature>
<dbReference type="PROSITE" id="PS51092">
    <property type="entry name" value="FN2_2"/>
    <property type="match status" value="1"/>
</dbReference>
<reference evidence="18" key="1">
    <citation type="submission" date="2022-12" db="EMBL/GenBank/DDBJ databases">
        <authorList>
            <person name="Alioto T."/>
            <person name="Alioto T."/>
            <person name="Gomez Garrido J."/>
        </authorList>
    </citation>
    <scope>NUCLEOTIDE SEQUENCE</scope>
</reference>
<keyword evidence="12" id="KW-0325">Glycoprotein</keyword>
<keyword evidence="3" id="KW-0964">Secreted</keyword>
<feature type="signal peptide" evidence="15">
    <location>
        <begin position="1"/>
        <end position="26"/>
    </location>
</feature>
<dbReference type="SMART" id="SM00059">
    <property type="entry name" value="FN2"/>
    <property type="match status" value="1"/>
</dbReference>
<dbReference type="InterPro" id="IPR035992">
    <property type="entry name" value="Ricin_B-like_lectins"/>
</dbReference>
<keyword evidence="5 14" id="KW-0812">Transmembrane</keyword>
<dbReference type="InterPro" id="IPR018378">
    <property type="entry name" value="C-type_lectin_CS"/>
</dbReference>
<protein>
    <recommendedName>
        <fullName evidence="20">Mannose receptor C-type 1</fullName>
    </recommendedName>
</protein>
<proteinExistence type="predicted"/>
<dbReference type="PROSITE" id="PS50041">
    <property type="entry name" value="C_TYPE_LECTIN_2"/>
    <property type="match status" value="8"/>
</dbReference>
<dbReference type="InterPro" id="IPR036943">
    <property type="entry name" value="FN_type2_sf"/>
</dbReference>
<dbReference type="FunFam" id="3.10.100.10:FF:000023">
    <property type="entry name" value="Macrophage mannose receptor 1"/>
    <property type="match status" value="1"/>
</dbReference>
<dbReference type="CDD" id="cd00062">
    <property type="entry name" value="FN2"/>
    <property type="match status" value="1"/>
</dbReference>
<dbReference type="InterPro" id="IPR016187">
    <property type="entry name" value="CTDL_fold"/>
</dbReference>
<dbReference type="SUPFAM" id="SSF50370">
    <property type="entry name" value="Ricin B-like lectins"/>
    <property type="match status" value="1"/>
</dbReference>
<dbReference type="Pfam" id="PF24562">
    <property type="entry name" value="CysR_MRC2_N"/>
    <property type="match status" value="1"/>
</dbReference>
<evidence type="ECO:0000256" key="9">
    <source>
        <dbReference type="ARBA" id="ARBA00023136"/>
    </source>
</evidence>
<evidence type="ECO:0000256" key="3">
    <source>
        <dbReference type="ARBA" id="ARBA00022525"/>
    </source>
</evidence>
<feature type="domain" description="C-type lectin" evidence="16">
    <location>
        <begin position="806"/>
        <end position="923"/>
    </location>
</feature>
<evidence type="ECO:0000256" key="1">
    <source>
        <dbReference type="ARBA" id="ARBA00004167"/>
    </source>
</evidence>
<dbReference type="Gene3D" id="2.80.10.50">
    <property type="match status" value="1"/>
</dbReference>
<dbReference type="CDD" id="cd23407">
    <property type="entry name" value="beta-trefoil_Ricin_MRC1"/>
    <property type="match status" value="1"/>
</dbReference>
<dbReference type="Gene3D" id="3.10.100.10">
    <property type="entry name" value="Mannose-Binding Protein A, subunit A"/>
    <property type="match status" value="8"/>
</dbReference>
<dbReference type="FunFam" id="3.10.100.10:FF:000022">
    <property type="entry name" value="Mannose receptor C-type 1"/>
    <property type="match status" value="1"/>
</dbReference>
<dbReference type="FunFam" id="3.10.100.10:FF:000016">
    <property type="entry name" value="macrophage mannose receptor 1"/>
    <property type="match status" value="1"/>
</dbReference>
<keyword evidence="9 14" id="KW-0472">Membrane</keyword>
<keyword evidence="11" id="KW-0675">Receptor</keyword>
<organism evidence="18 19">
    <name type="scientific">Podarcis lilfordi</name>
    <name type="common">Lilford's wall lizard</name>
    <dbReference type="NCBI Taxonomy" id="74358"/>
    <lineage>
        <taxon>Eukaryota</taxon>
        <taxon>Metazoa</taxon>
        <taxon>Chordata</taxon>
        <taxon>Craniata</taxon>
        <taxon>Vertebrata</taxon>
        <taxon>Euteleostomi</taxon>
        <taxon>Lepidosauria</taxon>
        <taxon>Squamata</taxon>
        <taxon>Bifurcata</taxon>
        <taxon>Unidentata</taxon>
        <taxon>Episquamata</taxon>
        <taxon>Laterata</taxon>
        <taxon>Lacertibaenia</taxon>
        <taxon>Lacertidae</taxon>
        <taxon>Podarcis</taxon>
    </lineage>
</organism>
<feature type="domain" description="C-type lectin" evidence="16">
    <location>
        <begin position="951"/>
        <end position="1072"/>
    </location>
</feature>
<dbReference type="Proteomes" id="UP001178461">
    <property type="component" value="Chromosome 12"/>
</dbReference>
<keyword evidence="6 15" id="KW-0732">Signal</keyword>
<evidence type="ECO:0000256" key="6">
    <source>
        <dbReference type="ARBA" id="ARBA00022729"/>
    </source>
</evidence>
<evidence type="ECO:0008006" key="20">
    <source>
        <dbReference type="Google" id="ProtNLM"/>
    </source>
</evidence>
<evidence type="ECO:0000256" key="7">
    <source>
        <dbReference type="ARBA" id="ARBA00022737"/>
    </source>
</evidence>
<dbReference type="PRINTS" id="PR01504">
    <property type="entry name" value="PNCREATITSAP"/>
</dbReference>
<evidence type="ECO:0000259" key="17">
    <source>
        <dbReference type="PROSITE" id="PS51092"/>
    </source>
</evidence>
<evidence type="ECO:0000256" key="8">
    <source>
        <dbReference type="ARBA" id="ARBA00022989"/>
    </source>
</evidence>
<feature type="domain" description="C-type lectin" evidence="16">
    <location>
        <begin position="1094"/>
        <end position="1205"/>
    </location>
</feature>
<dbReference type="InterPro" id="IPR000772">
    <property type="entry name" value="Ricin_B_lectin"/>
</dbReference>
<feature type="chain" id="PRO_5041381904" description="Mannose receptor C-type 1" evidence="15">
    <location>
        <begin position="27"/>
        <end position="1447"/>
    </location>
</feature>
<feature type="domain" description="C-type lectin" evidence="16">
    <location>
        <begin position="376"/>
        <end position="493"/>
    </location>
</feature>
<evidence type="ECO:0000256" key="4">
    <source>
        <dbReference type="ARBA" id="ARBA00022583"/>
    </source>
</evidence>
<dbReference type="CDD" id="cd00037">
    <property type="entry name" value="CLECT"/>
    <property type="match status" value="8"/>
</dbReference>
<dbReference type="FunFam" id="3.10.100.10:FF:000025">
    <property type="entry name" value="Mannose receptor C-type 1"/>
    <property type="match status" value="1"/>
</dbReference>